<evidence type="ECO:0000313" key="6">
    <source>
        <dbReference type="Proteomes" id="UP001408356"/>
    </source>
</evidence>
<dbReference type="InterPro" id="IPR000182">
    <property type="entry name" value="GNAT_dom"/>
</dbReference>
<organism evidence="5 6">
    <name type="scientific">Seiridium unicorne</name>
    <dbReference type="NCBI Taxonomy" id="138068"/>
    <lineage>
        <taxon>Eukaryota</taxon>
        <taxon>Fungi</taxon>
        <taxon>Dikarya</taxon>
        <taxon>Ascomycota</taxon>
        <taxon>Pezizomycotina</taxon>
        <taxon>Sordariomycetes</taxon>
        <taxon>Xylariomycetidae</taxon>
        <taxon>Amphisphaeriales</taxon>
        <taxon>Sporocadaceae</taxon>
        <taxon>Seiridium</taxon>
    </lineage>
</organism>
<feature type="region of interest" description="Disordered" evidence="3">
    <location>
        <begin position="297"/>
        <end position="412"/>
    </location>
</feature>
<dbReference type="PANTHER" id="PTHR42919">
    <property type="entry name" value="N-ALPHA-ACETYLTRANSFERASE"/>
    <property type="match status" value="1"/>
</dbReference>
<dbReference type="PROSITE" id="PS51186">
    <property type="entry name" value="GNAT"/>
    <property type="match status" value="1"/>
</dbReference>
<dbReference type="InterPro" id="IPR016181">
    <property type="entry name" value="Acyl_CoA_acyltransferase"/>
</dbReference>
<keyword evidence="1" id="KW-0808">Transferase</keyword>
<dbReference type="Pfam" id="PF00583">
    <property type="entry name" value="Acetyltransf_1"/>
    <property type="match status" value="1"/>
</dbReference>
<feature type="compositionally biased region" description="Polar residues" evidence="3">
    <location>
        <begin position="1"/>
        <end position="27"/>
    </location>
</feature>
<gene>
    <name evidence="5" type="ORF">SUNI508_07405</name>
</gene>
<feature type="domain" description="N-acetyltransferase" evidence="4">
    <location>
        <begin position="103"/>
        <end position="279"/>
    </location>
</feature>
<keyword evidence="6" id="KW-1185">Reference proteome</keyword>
<feature type="compositionally biased region" description="Pro residues" evidence="3">
    <location>
        <begin position="60"/>
        <end position="72"/>
    </location>
</feature>
<sequence length="412" mass="43855">MSLPSQNPSGGPSRAQASIRSFFQPTTPKYAAPPSASRPAQPQPNQQSSPPQGPYLQQHQPPPPPEAPPLPPQSDANGNGTVPTTSSAPVPVPAPTPTHHPNITLSPILPSHIPSLKHLTARLLPVRYPETFYVPLSDPLSSGAFSRVLLWTDTPTPSNPSPKPTVIGGLVCRPQATFQPRPNSAQDVISDALYIQSLVLQEPYRGLGLAARMLEEVCTLASHDERFMSRTVCAHVWTENAEGWEWYRARGFKKVEPVIEGYYRQLRPSDAWIVRREIGTGAVSRAGGGVLDAVKANGIGSGSNEQAKEPIRNKGASTPSVASFTSATPPLASRSPASPGPRPGPPCFGTSYQNKGPENEWNDLPEEMVSAPRSNNLSVPGSGANSGTSSRSSSTAGRKKRDRAYPAAAFGN</sequence>
<keyword evidence="2" id="KW-0012">Acyltransferase</keyword>
<feature type="compositionally biased region" description="Low complexity" evidence="3">
    <location>
        <begin position="381"/>
        <end position="396"/>
    </location>
</feature>
<evidence type="ECO:0000313" key="5">
    <source>
        <dbReference type="EMBL" id="KAK9419430.1"/>
    </source>
</evidence>
<evidence type="ECO:0000256" key="2">
    <source>
        <dbReference type="ARBA" id="ARBA00023315"/>
    </source>
</evidence>
<feature type="compositionally biased region" description="Low complexity" evidence="3">
    <location>
        <begin position="325"/>
        <end position="337"/>
    </location>
</feature>
<protein>
    <submittedName>
        <fullName evidence="5">N-acetyltransferase domain-containing protein</fullName>
    </submittedName>
</protein>
<evidence type="ECO:0000256" key="3">
    <source>
        <dbReference type="SAM" id="MobiDB-lite"/>
    </source>
</evidence>
<reference evidence="5 6" key="1">
    <citation type="journal article" date="2024" name="J. Plant Pathol.">
        <title>Sequence and assembly of the genome of Seiridium unicorne, isolate CBS 538.82, causal agent of cypress canker disease.</title>
        <authorList>
            <person name="Scali E."/>
            <person name="Rocca G.D."/>
            <person name="Danti R."/>
            <person name="Garbelotto M."/>
            <person name="Barberini S."/>
            <person name="Baroncelli R."/>
            <person name="Emiliani G."/>
        </authorList>
    </citation>
    <scope>NUCLEOTIDE SEQUENCE [LARGE SCALE GENOMIC DNA]</scope>
    <source>
        <strain evidence="5 6">BM-138-508</strain>
    </source>
</reference>
<name>A0ABR2UYU9_9PEZI</name>
<comment type="caution">
    <text evidence="5">The sequence shown here is derived from an EMBL/GenBank/DDBJ whole genome shotgun (WGS) entry which is preliminary data.</text>
</comment>
<evidence type="ECO:0000259" key="4">
    <source>
        <dbReference type="PROSITE" id="PS51186"/>
    </source>
</evidence>
<proteinExistence type="predicted"/>
<dbReference type="Gene3D" id="3.40.630.30">
    <property type="match status" value="1"/>
</dbReference>
<evidence type="ECO:0000256" key="1">
    <source>
        <dbReference type="ARBA" id="ARBA00022679"/>
    </source>
</evidence>
<feature type="region of interest" description="Disordered" evidence="3">
    <location>
        <begin position="1"/>
        <end position="105"/>
    </location>
</feature>
<dbReference type="Proteomes" id="UP001408356">
    <property type="component" value="Unassembled WGS sequence"/>
</dbReference>
<dbReference type="SUPFAM" id="SSF55729">
    <property type="entry name" value="Acyl-CoA N-acyltransferases (Nat)"/>
    <property type="match status" value="1"/>
</dbReference>
<accession>A0ABR2UYU9</accession>
<feature type="compositionally biased region" description="Polar residues" evidence="3">
    <location>
        <begin position="315"/>
        <end position="324"/>
    </location>
</feature>
<dbReference type="InterPro" id="IPR051556">
    <property type="entry name" value="N-term/lysine_N-AcTrnsfr"/>
</dbReference>
<feature type="compositionally biased region" description="Low complexity" evidence="3">
    <location>
        <begin position="32"/>
        <end position="59"/>
    </location>
</feature>
<dbReference type="EMBL" id="JARVKF010000320">
    <property type="protein sequence ID" value="KAK9419430.1"/>
    <property type="molecule type" value="Genomic_DNA"/>
</dbReference>
<dbReference type="PANTHER" id="PTHR42919:SF8">
    <property type="entry name" value="N-ALPHA-ACETYLTRANSFERASE 50"/>
    <property type="match status" value="1"/>
</dbReference>